<dbReference type="PANTHER" id="PTHR34130:SF8">
    <property type="entry name" value="TRANSMEMBRANE PROTEIN"/>
    <property type="match status" value="1"/>
</dbReference>
<accession>A0A8S0QWM7</accession>
<dbReference type="EMBL" id="CACTIH010001985">
    <property type="protein sequence ID" value="CAA2970827.1"/>
    <property type="molecule type" value="Genomic_DNA"/>
</dbReference>
<evidence type="ECO:0000313" key="3">
    <source>
        <dbReference type="Proteomes" id="UP000594638"/>
    </source>
</evidence>
<dbReference type="OrthoDB" id="840976at2759"/>
<reference evidence="2 3" key="1">
    <citation type="submission" date="2019-12" db="EMBL/GenBank/DDBJ databases">
        <authorList>
            <person name="Alioto T."/>
            <person name="Alioto T."/>
            <person name="Gomez Garrido J."/>
        </authorList>
    </citation>
    <scope>NUCLEOTIDE SEQUENCE [LARGE SCALE GENOMIC DNA]</scope>
</reference>
<protein>
    <submittedName>
        <fullName evidence="2">Uncharacterized protein</fullName>
    </submittedName>
</protein>
<proteinExistence type="predicted"/>
<evidence type="ECO:0000256" key="1">
    <source>
        <dbReference type="SAM" id="MobiDB-lite"/>
    </source>
</evidence>
<gene>
    <name evidence="2" type="ORF">OLEA9_A058743</name>
</gene>
<organism evidence="2 3">
    <name type="scientific">Olea europaea subsp. europaea</name>
    <dbReference type="NCBI Taxonomy" id="158383"/>
    <lineage>
        <taxon>Eukaryota</taxon>
        <taxon>Viridiplantae</taxon>
        <taxon>Streptophyta</taxon>
        <taxon>Embryophyta</taxon>
        <taxon>Tracheophyta</taxon>
        <taxon>Spermatophyta</taxon>
        <taxon>Magnoliopsida</taxon>
        <taxon>eudicotyledons</taxon>
        <taxon>Gunneridae</taxon>
        <taxon>Pentapetalae</taxon>
        <taxon>asterids</taxon>
        <taxon>lamiids</taxon>
        <taxon>Lamiales</taxon>
        <taxon>Oleaceae</taxon>
        <taxon>Oleeae</taxon>
        <taxon>Olea</taxon>
    </lineage>
</organism>
<keyword evidence="3" id="KW-1185">Reference proteome</keyword>
<dbReference type="AlphaFoldDB" id="A0A8S0QWM7"/>
<sequence length="244" mass="27412">MEHKETFEYYNVEDEEDRLSFSNLPTDNYEQNTSPRTGTSSAQIDQLFEFFTGFTSQSDTNTDTTFGKNEGDCNEYEKRDYLATVETSSFHKASIYNNEKYSCPVTKNRSNSTRLSNSALDFYQSRSLSGASEYRAQRVNFSSLTSMSAKSRRRMFMFGPVKFKPEMELSAIKQRQSRRRDNVNMLPVEGTAVNGGAGGGGKRNGSYWGALRSLKGRSHFATVLARSFGCNPTVGVEKLLPVAN</sequence>
<feature type="compositionally biased region" description="Polar residues" evidence="1">
    <location>
        <begin position="20"/>
        <end position="39"/>
    </location>
</feature>
<dbReference type="Gramene" id="OE9A058743T1">
    <property type="protein sequence ID" value="OE9A058743C1"/>
    <property type="gene ID" value="OE9A058743"/>
</dbReference>
<dbReference type="PANTHER" id="PTHR34130">
    <property type="entry name" value="OS08G0243800 PROTEIN"/>
    <property type="match status" value="1"/>
</dbReference>
<name>A0A8S0QWM7_OLEEU</name>
<dbReference type="Proteomes" id="UP000594638">
    <property type="component" value="Unassembled WGS sequence"/>
</dbReference>
<evidence type="ECO:0000313" key="2">
    <source>
        <dbReference type="EMBL" id="CAA2970827.1"/>
    </source>
</evidence>
<comment type="caution">
    <text evidence="2">The sequence shown here is derived from an EMBL/GenBank/DDBJ whole genome shotgun (WGS) entry which is preliminary data.</text>
</comment>
<feature type="region of interest" description="Disordered" evidence="1">
    <location>
        <begin position="18"/>
        <end position="39"/>
    </location>
</feature>